<dbReference type="RefSeq" id="WP_353892456.1">
    <property type="nucleotide sequence ID" value="NZ_CP159485.1"/>
</dbReference>
<accession>A0AAU8HQR8</accession>
<dbReference type="EMBL" id="CP159485">
    <property type="protein sequence ID" value="XCI27878.1"/>
    <property type="molecule type" value="Genomic_DNA"/>
</dbReference>
<dbReference type="AlphaFoldDB" id="A0AAU8HQR8"/>
<reference evidence="1" key="2">
    <citation type="submission" date="2024-06" db="EMBL/GenBank/DDBJ databases">
        <authorList>
            <person name="Petrova K.O."/>
            <person name="Toshchakov S.V."/>
            <person name="Boltjanskaja Y.V."/>
            <person name="Kevbrin V.V."/>
        </authorList>
    </citation>
    <scope>NUCLEOTIDE SEQUENCE</scope>
    <source>
        <strain evidence="1">Z-710</strain>
    </source>
</reference>
<protein>
    <submittedName>
        <fullName evidence="1">DUF2620 domain-containing protein</fullName>
    </submittedName>
</protein>
<reference evidence="1" key="1">
    <citation type="journal article" date="2018" name="Antonie Van Leeuwenhoek">
        <title>Proteinivorax hydrogeniformans sp. nov., an anaerobic, haloalkaliphilic bacterium fermenting proteinaceous compounds with high hydrogen production.</title>
        <authorList>
            <person name="Boltyanskaya Y."/>
            <person name="Detkova E."/>
            <person name="Pimenov N."/>
            <person name="Kevbrin V."/>
        </authorList>
    </citation>
    <scope>NUCLEOTIDE SEQUENCE</scope>
    <source>
        <strain evidence="1">Z-710</strain>
    </source>
</reference>
<dbReference type="InterPro" id="IPR021238">
    <property type="entry name" value="DUF2620"/>
</dbReference>
<evidence type="ECO:0000313" key="1">
    <source>
        <dbReference type="EMBL" id="XCI27878.1"/>
    </source>
</evidence>
<name>A0AAU8HQR8_9FIRM</name>
<gene>
    <name evidence="1" type="ORF">PRVXH_001802</name>
</gene>
<dbReference type="Pfam" id="PF10941">
    <property type="entry name" value="DUF2620"/>
    <property type="match status" value="1"/>
</dbReference>
<organism evidence="1">
    <name type="scientific">Proteinivorax hydrogeniformans</name>
    <dbReference type="NCBI Taxonomy" id="1826727"/>
    <lineage>
        <taxon>Bacteria</taxon>
        <taxon>Bacillati</taxon>
        <taxon>Bacillota</taxon>
        <taxon>Clostridia</taxon>
        <taxon>Eubacteriales</taxon>
        <taxon>Proteinivoracaceae</taxon>
        <taxon>Proteinivorax</taxon>
    </lineage>
</organism>
<sequence>MIKFVVGGQVEKQSIADLIKKVGGDKVEVEVKSDIQAANSVKSKKADYYLGACHTGGGGALSMAMALLTRDKCATVSMPGSAPKEEAIVNAVEEGKVAFGFTGDHYEVAVPLIVREILNRQS</sequence>
<proteinExistence type="predicted"/>